<keyword evidence="3 4" id="KW-0560">Oxidoreductase</keyword>
<reference evidence="8" key="1">
    <citation type="submission" date="2016-10" db="EMBL/GenBank/DDBJ databases">
        <authorList>
            <person name="Varghese N."/>
            <person name="Submissions S."/>
        </authorList>
    </citation>
    <scope>NUCLEOTIDE SEQUENCE [LARGE SCALE GENOMIC DNA]</scope>
    <source>
        <strain evidence="8">DSM 12111</strain>
    </source>
</reference>
<dbReference type="STRING" id="53406.SAMN05421553_4431"/>
<dbReference type="Gene3D" id="3.40.30.10">
    <property type="entry name" value="Glutaredoxin"/>
    <property type="match status" value="1"/>
</dbReference>
<gene>
    <name evidence="7" type="ORF">SAMN05421553_4431</name>
</gene>
<dbReference type="InterPro" id="IPR029759">
    <property type="entry name" value="GPX_AS"/>
</dbReference>
<dbReference type="Pfam" id="PF00255">
    <property type="entry name" value="GSHPx"/>
    <property type="match status" value="1"/>
</dbReference>
<keyword evidence="5" id="KW-0812">Transmembrane</keyword>
<dbReference type="PROSITE" id="PS00460">
    <property type="entry name" value="GLUTATHIONE_PEROXID_1"/>
    <property type="match status" value="1"/>
</dbReference>
<dbReference type="PROSITE" id="PS51352">
    <property type="entry name" value="THIOREDOXIN_2"/>
    <property type="match status" value="1"/>
</dbReference>
<keyword evidence="5" id="KW-1133">Transmembrane helix</keyword>
<dbReference type="InterPro" id="IPR036249">
    <property type="entry name" value="Thioredoxin-like_sf"/>
</dbReference>
<accession>A0A1H5HL83</accession>
<name>A0A1H5HL83_PSEAG</name>
<feature type="transmembrane region" description="Helical" evidence="5">
    <location>
        <begin position="31"/>
        <end position="49"/>
    </location>
</feature>
<evidence type="ECO:0000313" key="8">
    <source>
        <dbReference type="Proteomes" id="UP000242849"/>
    </source>
</evidence>
<evidence type="ECO:0000256" key="2">
    <source>
        <dbReference type="ARBA" id="ARBA00022559"/>
    </source>
</evidence>
<dbReference type="GO" id="GO:0004601">
    <property type="term" value="F:peroxidase activity"/>
    <property type="evidence" value="ECO:0007669"/>
    <property type="project" value="UniProtKB-KW"/>
</dbReference>
<evidence type="ECO:0000256" key="3">
    <source>
        <dbReference type="ARBA" id="ARBA00023002"/>
    </source>
</evidence>
<dbReference type="PANTHER" id="PTHR11592:SF44">
    <property type="entry name" value="GLUTATHIONE PEROXIDASE"/>
    <property type="match status" value="1"/>
</dbReference>
<organism evidence="7 8">
    <name type="scientific">Pseudomonas anguilliseptica</name>
    <dbReference type="NCBI Taxonomy" id="53406"/>
    <lineage>
        <taxon>Bacteria</taxon>
        <taxon>Pseudomonadati</taxon>
        <taxon>Pseudomonadota</taxon>
        <taxon>Gammaproteobacteria</taxon>
        <taxon>Pseudomonadales</taxon>
        <taxon>Pseudomonadaceae</taxon>
        <taxon>Pseudomonas</taxon>
    </lineage>
</organism>
<dbReference type="SUPFAM" id="SSF52833">
    <property type="entry name" value="Thioredoxin-like"/>
    <property type="match status" value="1"/>
</dbReference>
<dbReference type="PRINTS" id="PR01011">
    <property type="entry name" value="GLUTPROXDASE"/>
</dbReference>
<keyword evidence="5" id="KW-0472">Membrane</keyword>
<dbReference type="InterPro" id="IPR013766">
    <property type="entry name" value="Thioredoxin_domain"/>
</dbReference>
<dbReference type="GO" id="GO:0034599">
    <property type="term" value="P:cellular response to oxidative stress"/>
    <property type="evidence" value="ECO:0007669"/>
    <property type="project" value="TreeGrafter"/>
</dbReference>
<evidence type="ECO:0000256" key="1">
    <source>
        <dbReference type="ARBA" id="ARBA00006926"/>
    </source>
</evidence>
<dbReference type="PANTHER" id="PTHR11592">
    <property type="entry name" value="GLUTATHIONE PEROXIDASE"/>
    <property type="match status" value="1"/>
</dbReference>
<evidence type="ECO:0000256" key="4">
    <source>
        <dbReference type="RuleBase" id="RU000499"/>
    </source>
</evidence>
<dbReference type="EMBL" id="FNSC01000001">
    <property type="protein sequence ID" value="SEE28421.1"/>
    <property type="molecule type" value="Genomic_DNA"/>
</dbReference>
<evidence type="ECO:0000256" key="5">
    <source>
        <dbReference type="SAM" id="Phobius"/>
    </source>
</evidence>
<dbReference type="AlphaFoldDB" id="A0A1H5HL83"/>
<comment type="similarity">
    <text evidence="1 4">Belongs to the glutathione peroxidase family.</text>
</comment>
<dbReference type="InterPro" id="IPR000889">
    <property type="entry name" value="Glutathione_peroxidase"/>
</dbReference>
<protein>
    <recommendedName>
        <fullName evidence="4">Glutathione peroxidase</fullName>
    </recommendedName>
</protein>
<dbReference type="PROSITE" id="PS51355">
    <property type="entry name" value="GLUTATHIONE_PEROXID_3"/>
    <property type="match status" value="1"/>
</dbReference>
<proteinExistence type="inferred from homology"/>
<dbReference type="Proteomes" id="UP000242849">
    <property type="component" value="Unassembled WGS sequence"/>
</dbReference>
<keyword evidence="2 4" id="KW-0575">Peroxidase</keyword>
<feature type="domain" description="Thioredoxin" evidence="6">
    <location>
        <begin position="61"/>
        <end position="230"/>
    </location>
</feature>
<dbReference type="PROSITE" id="PS51257">
    <property type="entry name" value="PROKAR_LIPOPROTEIN"/>
    <property type="match status" value="1"/>
</dbReference>
<dbReference type="CDD" id="cd00340">
    <property type="entry name" value="GSH_Peroxidase"/>
    <property type="match status" value="1"/>
</dbReference>
<evidence type="ECO:0000259" key="6">
    <source>
        <dbReference type="PROSITE" id="PS51352"/>
    </source>
</evidence>
<keyword evidence="8" id="KW-1185">Reference proteome</keyword>
<evidence type="ECO:0000313" key="7">
    <source>
        <dbReference type="EMBL" id="SEE28421.1"/>
    </source>
</evidence>
<sequence length="233" mass="25568">MNTDYRWNTALVMGGMLALGLAWPGGAGCKVVWPFCSWVWVFADVIKVIRMWRFSLLAVVLLSAWVGSTQAAECPALLQGEVQKLRSEERIDLCAQFAGKPLIVVNTASFCGFTPQLKGLEALYQRYKEQGLQILGLPSDDFRQEADSSEETAKVCYVNYGVTFPMSETQQVTGSDALPLFKELAAQSQAPRWNFSKYVIDAQGKVIASFPSSTSPDDPALLAAVEQAIASQR</sequence>